<comment type="caution">
    <text evidence="1">The sequence shown here is derived from an EMBL/GenBank/DDBJ whole genome shotgun (WGS) entry which is preliminary data.</text>
</comment>
<protein>
    <submittedName>
        <fullName evidence="1">Uncharacterized protein</fullName>
    </submittedName>
</protein>
<evidence type="ECO:0000313" key="1">
    <source>
        <dbReference type="EMBL" id="GAA4381595.1"/>
    </source>
</evidence>
<keyword evidence="2" id="KW-1185">Reference proteome</keyword>
<dbReference type="EMBL" id="BAABHA010000004">
    <property type="protein sequence ID" value="GAA4381595.1"/>
    <property type="molecule type" value="Genomic_DNA"/>
</dbReference>
<proteinExistence type="predicted"/>
<gene>
    <name evidence="1" type="ORF">GCM10023186_21190</name>
</gene>
<sequence length="231" mass="26823">MVNTLNCIKSIILLFALFSCNDNRNITINQVNKKTNNQETNIIDKADVYKVDNTWFIPKKSFEFNDSARIQGDTLTLITCANFIYYPFGNIQEESFLKSPLLKELTATQKVAHVDENQFKYHLLQKDESKLLFLFKEQKPDEYWGSYIERGIINNSSIMLSNGIRTGISIKEFYSKFFKQVNQDLHSRVSIIILEPCISGNPRHVYNFTDQKLKQIKFECIDSGCGKILDY</sequence>
<name>A0ABP8IZ62_9BACT</name>
<dbReference type="RefSeq" id="WP_345223987.1">
    <property type="nucleotide sequence ID" value="NZ_BAABHA010000004.1"/>
</dbReference>
<evidence type="ECO:0000313" key="2">
    <source>
        <dbReference type="Proteomes" id="UP001500454"/>
    </source>
</evidence>
<dbReference type="Proteomes" id="UP001500454">
    <property type="component" value="Unassembled WGS sequence"/>
</dbReference>
<reference evidence="2" key="1">
    <citation type="journal article" date="2019" name="Int. J. Syst. Evol. Microbiol.">
        <title>The Global Catalogue of Microorganisms (GCM) 10K type strain sequencing project: providing services to taxonomists for standard genome sequencing and annotation.</title>
        <authorList>
            <consortium name="The Broad Institute Genomics Platform"/>
            <consortium name="The Broad Institute Genome Sequencing Center for Infectious Disease"/>
            <person name="Wu L."/>
            <person name="Ma J."/>
        </authorList>
    </citation>
    <scope>NUCLEOTIDE SEQUENCE [LARGE SCALE GENOMIC DNA]</scope>
    <source>
        <strain evidence="2">JCM 17924</strain>
    </source>
</reference>
<accession>A0ABP8IZ62</accession>
<organism evidence="1 2">
    <name type="scientific">Hymenobacter koreensis</name>
    <dbReference type="NCBI Taxonomy" id="1084523"/>
    <lineage>
        <taxon>Bacteria</taxon>
        <taxon>Pseudomonadati</taxon>
        <taxon>Bacteroidota</taxon>
        <taxon>Cytophagia</taxon>
        <taxon>Cytophagales</taxon>
        <taxon>Hymenobacteraceae</taxon>
        <taxon>Hymenobacter</taxon>
    </lineage>
</organism>